<dbReference type="PANTHER" id="PTHR44375:SF9">
    <property type="entry name" value="NAD(P)-BINDING ROSSMANN-FOLD SUPERFAMILY PROTEIN"/>
    <property type="match status" value="1"/>
</dbReference>
<feature type="transmembrane region" description="Helical" evidence="5">
    <location>
        <begin position="12"/>
        <end position="32"/>
    </location>
</feature>
<dbReference type="PANTHER" id="PTHR44375">
    <property type="entry name" value="BETA-KETOACYL-ACP REDUCTASE-LIKE PROTEIN-RELATED"/>
    <property type="match status" value="1"/>
</dbReference>
<proteinExistence type="predicted"/>
<keyword evidence="3" id="KW-0934">Plastid</keyword>
<evidence type="ECO:0000313" key="7">
    <source>
        <dbReference type="Proteomes" id="UP000824890"/>
    </source>
</evidence>
<keyword evidence="5" id="KW-0472">Membrane</keyword>
<comment type="caution">
    <text evidence="6">The sequence shown here is derived from an EMBL/GenBank/DDBJ whole genome shotgun (WGS) entry which is preliminary data.</text>
</comment>
<feature type="non-terminal residue" evidence="6">
    <location>
        <position position="1"/>
    </location>
</feature>
<dbReference type="EMBL" id="JAGKQM010000015">
    <property type="protein sequence ID" value="KAH0878555.1"/>
    <property type="molecule type" value="Genomic_DNA"/>
</dbReference>
<evidence type="ECO:0000256" key="2">
    <source>
        <dbReference type="ARBA" id="ARBA00022528"/>
    </source>
</evidence>
<evidence type="ECO:0000256" key="3">
    <source>
        <dbReference type="ARBA" id="ARBA00022640"/>
    </source>
</evidence>
<keyword evidence="5" id="KW-0812">Transmembrane</keyword>
<evidence type="ECO:0000256" key="4">
    <source>
        <dbReference type="SAM" id="MobiDB-lite"/>
    </source>
</evidence>
<dbReference type="Proteomes" id="UP000824890">
    <property type="component" value="Unassembled WGS sequence"/>
</dbReference>
<dbReference type="InterPro" id="IPR036291">
    <property type="entry name" value="NAD(P)-bd_dom_sf"/>
</dbReference>
<feature type="region of interest" description="Disordered" evidence="4">
    <location>
        <begin position="36"/>
        <end position="68"/>
    </location>
</feature>
<feature type="compositionally biased region" description="Basic and acidic residues" evidence="4">
    <location>
        <begin position="36"/>
        <end position="52"/>
    </location>
</feature>
<dbReference type="SUPFAM" id="SSF51735">
    <property type="entry name" value="NAD(P)-binding Rossmann-fold domains"/>
    <property type="match status" value="1"/>
</dbReference>
<accession>A0ABQ7ZE93</accession>
<reference evidence="6 7" key="1">
    <citation type="submission" date="2021-05" db="EMBL/GenBank/DDBJ databases">
        <title>Genome Assembly of Synthetic Allotetraploid Brassica napus Reveals Homoeologous Exchanges between Subgenomes.</title>
        <authorList>
            <person name="Davis J.T."/>
        </authorList>
    </citation>
    <scope>NUCLEOTIDE SEQUENCE [LARGE SCALE GENOMIC DNA]</scope>
    <source>
        <strain evidence="7">cv. Da-Ae</strain>
        <tissue evidence="6">Seedling</tissue>
    </source>
</reference>
<keyword evidence="7" id="KW-1185">Reference proteome</keyword>
<dbReference type="Gene3D" id="3.40.50.720">
    <property type="entry name" value="NAD(P)-binding Rossmann-like Domain"/>
    <property type="match status" value="1"/>
</dbReference>
<evidence type="ECO:0000256" key="1">
    <source>
        <dbReference type="ARBA" id="ARBA00004229"/>
    </source>
</evidence>
<comment type="subcellular location">
    <subcellularLocation>
        <location evidence="1">Plastid</location>
        <location evidence="1">Chloroplast</location>
    </subcellularLocation>
</comment>
<dbReference type="InterPro" id="IPR002347">
    <property type="entry name" value="SDR_fam"/>
</dbReference>
<organism evidence="6 7">
    <name type="scientific">Brassica napus</name>
    <name type="common">Rape</name>
    <dbReference type="NCBI Taxonomy" id="3708"/>
    <lineage>
        <taxon>Eukaryota</taxon>
        <taxon>Viridiplantae</taxon>
        <taxon>Streptophyta</taxon>
        <taxon>Embryophyta</taxon>
        <taxon>Tracheophyta</taxon>
        <taxon>Spermatophyta</taxon>
        <taxon>Magnoliopsida</taxon>
        <taxon>eudicotyledons</taxon>
        <taxon>Gunneridae</taxon>
        <taxon>Pentapetalae</taxon>
        <taxon>rosids</taxon>
        <taxon>malvids</taxon>
        <taxon>Brassicales</taxon>
        <taxon>Brassicaceae</taxon>
        <taxon>Brassiceae</taxon>
        <taxon>Brassica</taxon>
    </lineage>
</organism>
<keyword evidence="5" id="KW-1133">Transmembrane helix</keyword>
<name>A0ABQ7ZE93_BRANA</name>
<protein>
    <recommendedName>
        <fullName evidence="8">3-oxoacyl-[acyl-carrier-protein] reductase</fullName>
    </recommendedName>
</protein>
<gene>
    <name evidence="6" type="ORF">HID58_065949</name>
</gene>
<evidence type="ECO:0000256" key="5">
    <source>
        <dbReference type="SAM" id="Phobius"/>
    </source>
</evidence>
<sequence>AMEETYLEDTCWQITFSFLSFVLSLSLSLTIFDQRNRGRSGRDRNPPPEERFSSNPSSLPPPSPINAGESVVAGTTGKAKKKAGGARDLRILGPVLWSAQSSNCEIHIFSPNHVLTKLEPWRDLKDKVVLVTGASSGIGKEICLDLVKAGCKIIAAARLDRLNSLCSNINSFGSTGTQATALELDVASDVATIRKAVKEAWEMLNALYTGQASLNSLYPLLSGSRG</sequence>
<dbReference type="Pfam" id="PF00106">
    <property type="entry name" value="adh_short"/>
    <property type="match status" value="1"/>
</dbReference>
<evidence type="ECO:0008006" key="8">
    <source>
        <dbReference type="Google" id="ProtNLM"/>
    </source>
</evidence>
<evidence type="ECO:0000313" key="6">
    <source>
        <dbReference type="EMBL" id="KAH0878555.1"/>
    </source>
</evidence>
<keyword evidence="2" id="KW-0150">Chloroplast</keyword>